<reference evidence="2 3" key="1">
    <citation type="submission" date="2015-10" db="EMBL/GenBank/DDBJ databases">
        <title>Butyribacter intestini gen. nov., sp. nov., a butyric acid-producing bacterium of the family Lachnospiraceae isolated from the human faeces.</title>
        <authorList>
            <person name="Zou Y."/>
            <person name="Xue W."/>
            <person name="Luo G."/>
            <person name="Lv M."/>
        </authorList>
    </citation>
    <scope>NUCLEOTIDE SEQUENCE [LARGE SCALE GENOMIC DNA]</scope>
    <source>
        <strain evidence="2 3">TF01-11</strain>
    </source>
</reference>
<evidence type="ECO:0000313" key="2">
    <source>
        <dbReference type="EMBL" id="KQC85783.1"/>
    </source>
</evidence>
<organism evidence="2 3">
    <name type="scientific">Butyribacter intestini</name>
    <dbReference type="NCBI Taxonomy" id="1703332"/>
    <lineage>
        <taxon>Bacteria</taxon>
        <taxon>Bacillati</taxon>
        <taxon>Bacillota</taxon>
        <taxon>Clostridia</taxon>
        <taxon>Lachnospirales</taxon>
        <taxon>Lachnospiraceae</taxon>
        <taxon>Butyribacter</taxon>
    </lineage>
</organism>
<evidence type="ECO:0000256" key="1">
    <source>
        <dbReference type="SAM" id="SignalP"/>
    </source>
</evidence>
<dbReference type="Proteomes" id="UP000050833">
    <property type="component" value="Unassembled WGS sequence"/>
</dbReference>
<sequence>MKNIITIITTLAIILTAPVNVSAQMTNSTDFNSQIIYLENGDYLETKIQSEQTKLPLSEISLFTRSTKQITKTKTSTYKSASGKSMWSVSITGTFTYNGSSAKCVSCSHSSKTYTTNWTIKSISSSKKDNSATVNAVVVHTYNNTCKTNINKNVTITCSKNGTIS</sequence>
<keyword evidence="1" id="KW-0732">Signal</keyword>
<evidence type="ECO:0000313" key="3">
    <source>
        <dbReference type="Proteomes" id="UP000050833"/>
    </source>
</evidence>
<dbReference type="AlphaFoldDB" id="A0AAW3JSZ5"/>
<evidence type="ECO:0008006" key="4">
    <source>
        <dbReference type="Google" id="ProtNLM"/>
    </source>
</evidence>
<feature type="chain" id="PRO_5043766815" description="DUF5626 domain-containing protein" evidence="1">
    <location>
        <begin position="24"/>
        <end position="165"/>
    </location>
</feature>
<protein>
    <recommendedName>
        <fullName evidence="4">DUF5626 domain-containing protein</fullName>
    </recommendedName>
</protein>
<name>A0AAW3JSZ5_9FIRM</name>
<dbReference type="RefSeq" id="WP_055940666.1">
    <property type="nucleotide sequence ID" value="NZ_JAQDCV010000006.1"/>
</dbReference>
<comment type="caution">
    <text evidence="2">The sequence shown here is derived from an EMBL/GenBank/DDBJ whole genome shotgun (WGS) entry which is preliminary data.</text>
</comment>
<feature type="signal peptide" evidence="1">
    <location>
        <begin position="1"/>
        <end position="23"/>
    </location>
</feature>
<gene>
    <name evidence="2" type="ORF">APZ18_00835</name>
</gene>
<dbReference type="EMBL" id="LLKB01000001">
    <property type="protein sequence ID" value="KQC85783.1"/>
    <property type="molecule type" value="Genomic_DNA"/>
</dbReference>
<keyword evidence="3" id="KW-1185">Reference proteome</keyword>
<proteinExistence type="predicted"/>
<accession>A0AAW3JSZ5</accession>